<reference evidence="1 2" key="1">
    <citation type="submission" date="2016-10" db="EMBL/GenBank/DDBJ databases">
        <title>Chromobacterium muskegensis sp. nov., an insecticidal bacterium isolated from Sphagnum bogs.</title>
        <authorList>
            <person name="Sparks M.E."/>
            <person name="Blackburn M.B."/>
            <person name="Gundersen-Rindal D.E."/>
            <person name="Mitchell A."/>
            <person name="Farrar R."/>
            <person name="Kuhar D."/>
        </authorList>
    </citation>
    <scope>NUCLEOTIDE SEQUENCE [LARGE SCALE GENOMIC DNA]</scope>
    <source>
        <strain evidence="1 2">21-1</strain>
    </source>
</reference>
<organism evidence="1 2">
    <name type="scientific">Chromobacterium vaccinii</name>
    <dbReference type="NCBI Taxonomy" id="1108595"/>
    <lineage>
        <taxon>Bacteria</taxon>
        <taxon>Pseudomonadati</taxon>
        <taxon>Pseudomonadota</taxon>
        <taxon>Betaproteobacteria</taxon>
        <taxon>Neisseriales</taxon>
        <taxon>Chromobacteriaceae</taxon>
        <taxon>Chromobacterium</taxon>
    </lineage>
</organism>
<dbReference type="KEGG" id="cvc:BKX93_15275"/>
<dbReference type="EMBL" id="CP017707">
    <property type="protein sequence ID" value="AOZ51228.1"/>
    <property type="molecule type" value="Genomic_DNA"/>
</dbReference>
<evidence type="ECO:0000313" key="2">
    <source>
        <dbReference type="Proteomes" id="UP000178776"/>
    </source>
</evidence>
<dbReference type="Proteomes" id="UP000178776">
    <property type="component" value="Chromosome"/>
</dbReference>
<accession>A0A1D9LIW7</accession>
<gene>
    <name evidence="1" type="ORF">BKX93_15275</name>
</gene>
<dbReference type="AlphaFoldDB" id="A0A1D9LIW7"/>
<proteinExistence type="predicted"/>
<protein>
    <submittedName>
        <fullName evidence="1">Uncharacterized protein</fullName>
    </submittedName>
</protein>
<evidence type="ECO:0000313" key="1">
    <source>
        <dbReference type="EMBL" id="AOZ51228.1"/>
    </source>
</evidence>
<name>A0A1D9LIW7_9NEIS</name>
<sequence>MHVAVDDLVPAIRADVQLARASADDLFQVGVVANDFQMNGVLAIAAAYAAQAVLPVYRLLVFDEDFLQMHVDGVVLDLAIRPLAYFRVVLEHHAAVVGLALISQGLFVGIGRGRPLVYNHAVGDGAHRFAVRAGVRMFDVLAAMPSHAAGDGKAST</sequence>